<comment type="caution">
    <text evidence="1">The sequence shown here is derived from an EMBL/GenBank/DDBJ whole genome shotgun (WGS) entry which is preliminary data.</text>
</comment>
<gene>
    <name evidence="1" type="ORF">PMEA_00032075</name>
</gene>
<proteinExistence type="predicted"/>
<reference evidence="1 2" key="1">
    <citation type="submission" date="2022-05" db="EMBL/GenBank/DDBJ databases">
        <authorList>
            <consortium name="Genoscope - CEA"/>
            <person name="William W."/>
        </authorList>
    </citation>
    <scope>NUCLEOTIDE SEQUENCE [LARGE SCALE GENOMIC DNA]</scope>
</reference>
<protein>
    <submittedName>
        <fullName evidence="1">Uncharacterized protein</fullName>
    </submittedName>
</protein>
<dbReference type="AlphaFoldDB" id="A0AAU9XWR0"/>
<dbReference type="EMBL" id="CALNXJ010000072">
    <property type="protein sequence ID" value="CAH3159674.1"/>
    <property type="molecule type" value="Genomic_DNA"/>
</dbReference>
<dbReference type="Proteomes" id="UP001159428">
    <property type="component" value="Unassembled WGS sequence"/>
</dbReference>
<evidence type="ECO:0000313" key="2">
    <source>
        <dbReference type="Proteomes" id="UP001159428"/>
    </source>
</evidence>
<keyword evidence="2" id="KW-1185">Reference proteome</keyword>
<name>A0AAU9XWR0_9CNID</name>
<sequence length="274" mass="31257">MNCFRRRDRNRVGNAETPGIVSIHVTYNDTKRIISYQKGGNVQGLPSKILQRFSDVLPANFASEPVKFLRYDERFKDYAGLENEFKFDDDHKVTIIKEAISISGGQHTFYLYIIELAELYKKPHPLKVSSTYRFWSAVSNKNGGVMKRSPSENIVICDGTFEESDATRILVTDVKNKPPNKNNAVKLLFTDTKPNKLYAMKGIGCGQEIQTEEMSSHDDESDIFLPEYFWSYTMLKHDRTGCYVGCDYTGKVTLMENSKPEYPNAEILFIANAP</sequence>
<organism evidence="1 2">
    <name type="scientific">Pocillopora meandrina</name>
    <dbReference type="NCBI Taxonomy" id="46732"/>
    <lineage>
        <taxon>Eukaryota</taxon>
        <taxon>Metazoa</taxon>
        <taxon>Cnidaria</taxon>
        <taxon>Anthozoa</taxon>
        <taxon>Hexacorallia</taxon>
        <taxon>Scleractinia</taxon>
        <taxon>Astrocoeniina</taxon>
        <taxon>Pocilloporidae</taxon>
        <taxon>Pocillopora</taxon>
    </lineage>
</organism>
<accession>A0AAU9XWR0</accession>
<evidence type="ECO:0000313" key="1">
    <source>
        <dbReference type="EMBL" id="CAH3159674.1"/>
    </source>
</evidence>